<dbReference type="InterPro" id="IPR057670">
    <property type="entry name" value="SH3_retrovirus"/>
</dbReference>
<reference evidence="2" key="1">
    <citation type="submission" date="2018-05" db="EMBL/GenBank/DDBJ databases">
        <title>Draft genome of Mucuna pruriens seed.</title>
        <authorList>
            <person name="Nnadi N.E."/>
            <person name="Vos R."/>
            <person name="Hasami M.H."/>
            <person name="Devisetty U.K."/>
            <person name="Aguiy J.C."/>
        </authorList>
    </citation>
    <scope>NUCLEOTIDE SEQUENCE [LARGE SCALE GENOMIC DNA]</scope>
    <source>
        <strain evidence="2">JCA_2017</strain>
    </source>
</reference>
<feature type="non-terminal residue" evidence="2">
    <location>
        <position position="1"/>
    </location>
</feature>
<comment type="caution">
    <text evidence="2">The sequence shown here is derived from an EMBL/GenBank/DDBJ whole genome shotgun (WGS) entry which is preliminary data.</text>
</comment>
<proteinExistence type="predicted"/>
<evidence type="ECO:0000313" key="2">
    <source>
        <dbReference type="EMBL" id="RDY10033.1"/>
    </source>
</evidence>
<sequence length="221" mass="25697">MTPKSKKGAKRSTNLLEIIYKYANFFKNMGLLLNTMSNSLDQNSVAKRRNHTLIDMVRCIRSNTVLKTPFELLKGWRPRCLSEVRIYNPQKNKLDLRTISGYFIGYSKKSKGYRFYYPTHNPRIVESRNAKILENDLISGSDQDIGQPSGLSDTMIMMNNNWLNNIFLNKNKAALRRSNKVKNDYVMYVQESYYNIGAENDLVKHFHKPRVLKNQTCGIMP</sequence>
<dbReference type="AlphaFoldDB" id="A0A371I4V0"/>
<accession>A0A371I4V0</accession>
<dbReference type="EMBL" id="QJKJ01000928">
    <property type="protein sequence ID" value="RDY10033.1"/>
    <property type="molecule type" value="Genomic_DNA"/>
</dbReference>
<dbReference type="OrthoDB" id="1935113at2759"/>
<dbReference type="Proteomes" id="UP000257109">
    <property type="component" value="Unassembled WGS sequence"/>
</dbReference>
<evidence type="ECO:0000313" key="3">
    <source>
        <dbReference type="Proteomes" id="UP000257109"/>
    </source>
</evidence>
<name>A0A371I4V0_MUCPR</name>
<organism evidence="2 3">
    <name type="scientific">Mucuna pruriens</name>
    <name type="common">Velvet bean</name>
    <name type="synonym">Dolichos pruriens</name>
    <dbReference type="NCBI Taxonomy" id="157652"/>
    <lineage>
        <taxon>Eukaryota</taxon>
        <taxon>Viridiplantae</taxon>
        <taxon>Streptophyta</taxon>
        <taxon>Embryophyta</taxon>
        <taxon>Tracheophyta</taxon>
        <taxon>Spermatophyta</taxon>
        <taxon>Magnoliopsida</taxon>
        <taxon>eudicotyledons</taxon>
        <taxon>Gunneridae</taxon>
        <taxon>Pentapetalae</taxon>
        <taxon>rosids</taxon>
        <taxon>fabids</taxon>
        <taxon>Fabales</taxon>
        <taxon>Fabaceae</taxon>
        <taxon>Papilionoideae</taxon>
        <taxon>50 kb inversion clade</taxon>
        <taxon>NPAAA clade</taxon>
        <taxon>indigoferoid/millettioid clade</taxon>
        <taxon>Phaseoleae</taxon>
        <taxon>Mucuna</taxon>
    </lineage>
</organism>
<gene>
    <name evidence="2" type="ORF">CR513_05512</name>
</gene>
<evidence type="ECO:0000259" key="1">
    <source>
        <dbReference type="Pfam" id="PF25597"/>
    </source>
</evidence>
<feature type="domain" description="Retroviral polymerase SH3-like" evidence="1">
    <location>
        <begin position="80"/>
        <end position="138"/>
    </location>
</feature>
<dbReference type="Pfam" id="PF25597">
    <property type="entry name" value="SH3_retrovirus"/>
    <property type="match status" value="1"/>
</dbReference>
<protein>
    <recommendedName>
        <fullName evidence="1">Retroviral polymerase SH3-like domain-containing protein</fullName>
    </recommendedName>
</protein>
<keyword evidence="3" id="KW-1185">Reference proteome</keyword>